<accession>E6JYI1</accession>
<sequence length="90" mass="9942">MVMTKEIQSEGLPKDKIATALARKNVTIILGTDLAALKRKATTTLTPLETDASTHLTSIVSRLNKAMEGKYSTAITDKYHEEIKKIKPEE</sequence>
<dbReference type="EMBL" id="AEON01000001">
    <property type="protein sequence ID" value="EFT83040.1"/>
    <property type="molecule type" value="Genomic_DNA"/>
</dbReference>
<dbReference type="RefSeq" id="WP_006288482.1">
    <property type="nucleotide sequence ID" value="NZ_AP012333.1"/>
</dbReference>
<dbReference type="KEGG" id="pdo:PSDT_1527"/>
<proteinExistence type="predicted"/>
<evidence type="ECO:0000313" key="2">
    <source>
        <dbReference type="Proteomes" id="UP000004946"/>
    </source>
</evidence>
<comment type="caution">
    <text evidence="1">The sequence shown here is derived from an EMBL/GenBank/DDBJ whole genome shotgun (WGS) entry which is preliminary data.</text>
</comment>
<gene>
    <name evidence="1" type="ORF">HMPREF0620_0045</name>
</gene>
<name>E6JYI1_PARDN</name>
<dbReference type="PATRIC" id="fig|864564.6.peg.1675"/>
<reference evidence="1 2" key="1">
    <citation type="submission" date="2010-12" db="EMBL/GenBank/DDBJ databases">
        <authorList>
            <person name="Muzny D."/>
            <person name="Qin X."/>
            <person name="Buhay C."/>
            <person name="Dugan-Rocha S."/>
            <person name="Ding Y."/>
            <person name="Chen G."/>
            <person name="Hawes A."/>
            <person name="Holder M."/>
            <person name="Jhangiani S."/>
            <person name="Johnson A."/>
            <person name="Khan Z."/>
            <person name="Li Z."/>
            <person name="Liu W."/>
            <person name="Liu X."/>
            <person name="Perez L."/>
            <person name="Shen H."/>
            <person name="Wang Q."/>
            <person name="Watt J."/>
            <person name="Xi L."/>
            <person name="Xin Y."/>
            <person name="Zhou J."/>
            <person name="Deng J."/>
            <person name="Jiang H."/>
            <person name="Liu Y."/>
            <person name="Qu J."/>
            <person name="Song X.-Z."/>
            <person name="Zhang L."/>
            <person name="Villasana D."/>
            <person name="Johnson A."/>
            <person name="Liu J."/>
            <person name="Liyanage D."/>
            <person name="Lorensuhewa L."/>
            <person name="Robinson T."/>
            <person name="Song A."/>
            <person name="Song B.-B."/>
            <person name="Dinh H."/>
            <person name="Thornton R."/>
            <person name="Coyle M."/>
            <person name="Francisco L."/>
            <person name="Jackson L."/>
            <person name="Javaid M."/>
            <person name="Korchina V."/>
            <person name="Kovar C."/>
            <person name="Mata R."/>
            <person name="Mathew T."/>
            <person name="Ngo R."/>
            <person name="Nguyen L."/>
            <person name="Nguyen N."/>
            <person name="Okwuonu G."/>
            <person name="Ongeri F."/>
            <person name="Pham C."/>
            <person name="Simmons D."/>
            <person name="Wilczek-Boney K."/>
            <person name="Hale W."/>
            <person name="Jakkamsetti A."/>
            <person name="Pham P."/>
            <person name="Ruth R."/>
            <person name="San Lucas F."/>
            <person name="Warren J."/>
            <person name="Zhang J."/>
            <person name="Zhao Z."/>
            <person name="Zhou C."/>
            <person name="Zhu D."/>
            <person name="Lee S."/>
            <person name="Bess C."/>
            <person name="Blankenburg K."/>
            <person name="Forbes L."/>
            <person name="Fu Q."/>
            <person name="Gubbala S."/>
            <person name="Hirani K."/>
            <person name="Jayaseelan J.C."/>
            <person name="Lara F."/>
            <person name="Munidasa M."/>
            <person name="Palculict T."/>
            <person name="Patil S."/>
            <person name="Pu L.-L."/>
            <person name="Saada N."/>
            <person name="Tang L."/>
            <person name="Weissenberger G."/>
            <person name="Zhu Y."/>
            <person name="Hemphill L."/>
            <person name="Shang Y."/>
            <person name="Youmans B."/>
            <person name="Ayvaz T."/>
            <person name="Ross M."/>
            <person name="Santibanez J."/>
            <person name="Aqrawi P."/>
            <person name="Gross S."/>
            <person name="Joshi V."/>
            <person name="Fowler G."/>
            <person name="Nazareth L."/>
            <person name="Reid J."/>
            <person name="Worley K."/>
            <person name="Petrosino J."/>
            <person name="Highlander S."/>
            <person name="Gibbs R."/>
        </authorList>
    </citation>
    <scope>NUCLEOTIDE SEQUENCE [LARGE SCALE GENOMIC DNA]</scope>
    <source>
        <strain evidence="1 2">DSM 10105</strain>
    </source>
</reference>
<organism evidence="1 2">
    <name type="scientific">Parascardovia denticolens DSM 10105 = JCM 12538</name>
    <dbReference type="NCBI Taxonomy" id="864564"/>
    <lineage>
        <taxon>Bacteria</taxon>
        <taxon>Bacillati</taxon>
        <taxon>Actinomycetota</taxon>
        <taxon>Actinomycetes</taxon>
        <taxon>Bifidobacteriales</taxon>
        <taxon>Bifidobacteriaceae</taxon>
        <taxon>Parascardovia</taxon>
    </lineage>
</organism>
<keyword evidence="2" id="KW-1185">Reference proteome</keyword>
<evidence type="ECO:0000313" key="1">
    <source>
        <dbReference type="EMBL" id="EFT83040.1"/>
    </source>
</evidence>
<protein>
    <submittedName>
        <fullName evidence="1">Uncharacterized protein</fullName>
    </submittedName>
</protein>
<dbReference type="AlphaFoldDB" id="E6JYI1"/>
<dbReference type="HOGENOM" id="CLU_2438111_0_0_11"/>
<dbReference type="Proteomes" id="UP000004946">
    <property type="component" value="Chromosome"/>
</dbReference>